<proteinExistence type="predicted"/>
<keyword evidence="2" id="KW-0378">Hydrolase</keyword>
<dbReference type="AlphaFoldDB" id="A0A066Z1R3"/>
<sequence>MTRTAPPAGPHRITAASRRVGLRPHLRLGLAFAGLLATAAPASATAAPDAAPVPRLAWTACADGFQCTTARVPLDHHDPHGATIDLAVLRHPAEDPAHRIGSLFYNPGGPAVPAPPRCP</sequence>
<keyword evidence="1" id="KW-0732">Signal</keyword>
<dbReference type="EMBL" id="JNBY01000021">
    <property type="protein sequence ID" value="KDN87683.1"/>
    <property type="molecule type" value="Genomic_DNA"/>
</dbReference>
<evidence type="ECO:0000256" key="1">
    <source>
        <dbReference type="SAM" id="SignalP"/>
    </source>
</evidence>
<keyword evidence="3" id="KW-1185">Reference proteome</keyword>
<reference evidence="2 3" key="1">
    <citation type="submission" date="2014-05" db="EMBL/GenBank/DDBJ databases">
        <title>Draft Genome Sequence of Kitasatospora cheerisanensis KCTC 2395.</title>
        <authorList>
            <person name="Nam D.H."/>
        </authorList>
    </citation>
    <scope>NUCLEOTIDE SEQUENCE [LARGE SCALE GENOMIC DNA]</scope>
    <source>
        <strain evidence="2 3">KCTC 2395</strain>
    </source>
</reference>
<feature type="chain" id="PRO_5038784288" evidence="1">
    <location>
        <begin position="47"/>
        <end position="119"/>
    </location>
</feature>
<dbReference type="eggNOG" id="COG0596">
    <property type="taxonomic scope" value="Bacteria"/>
</dbReference>
<dbReference type="OrthoDB" id="4006962at2"/>
<dbReference type="PATRIC" id="fig|1348663.4.peg.526"/>
<comment type="caution">
    <text evidence="2">The sequence shown here is derived from an EMBL/GenBank/DDBJ whole genome shotgun (WGS) entry which is preliminary data.</text>
</comment>
<dbReference type="HOGENOM" id="CLU_2058241_0_0_11"/>
<evidence type="ECO:0000313" key="2">
    <source>
        <dbReference type="EMBL" id="KDN87683.1"/>
    </source>
</evidence>
<protein>
    <submittedName>
        <fullName evidence="2">Hydrolase</fullName>
    </submittedName>
</protein>
<organism evidence="2 3">
    <name type="scientific">Kitasatospora cheerisanensis KCTC 2395</name>
    <dbReference type="NCBI Taxonomy" id="1348663"/>
    <lineage>
        <taxon>Bacteria</taxon>
        <taxon>Bacillati</taxon>
        <taxon>Actinomycetota</taxon>
        <taxon>Actinomycetes</taxon>
        <taxon>Kitasatosporales</taxon>
        <taxon>Streptomycetaceae</taxon>
        <taxon>Kitasatospora</taxon>
    </lineage>
</organism>
<name>A0A066Z1R3_9ACTN</name>
<gene>
    <name evidence="2" type="ORF">KCH_05550</name>
</gene>
<evidence type="ECO:0000313" key="3">
    <source>
        <dbReference type="Proteomes" id="UP000027178"/>
    </source>
</evidence>
<feature type="signal peptide" evidence="1">
    <location>
        <begin position="1"/>
        <end position="46"/>
    </location>
</feature>
<dbReference type="RefSeq" id="WP_051652658.1">
    <property type="nucleotide sequence ID" value="NZ_KK853997.1"/>
</dbReference>
<dbReference type="Proteomes" id="UP000027178">
    <property type="component" value="Unassembled WGS sequence"/>
</dbReference>
<dbReference type="GO" id="GO:0016787">
    <property type="term" value="F:hydrolase activity"/>
    <property type="evidence" value="ECO:0007669"/>
    <property type="project" value="UniProtKB-KW"/>
</dbReference>
<accession>A0A066Z1R3</accession>